<gene>
    <name evidence="2" type="ORF">TARUN_9008</name>
</gene>
<dbReference type="EMBL" id="PXOA01000679">
    <property type="protein sequence ID" value="RFU73253.1"/>
    <property type="molecule type" value="Genomic_DNA"/>
</dbReference>
<accession>A0A395NC12</accession>
<evidence type="ECO:0000313" key="3">
    <source>
        <dbReference type="Proteomes" id="UP000266272"/>
    </source>
</evidence>
<dbReference type="AlphaFoldDB" id="A0A395NC12"/>
<protein>
    <submittedName>
        <fullName evidence="2">Uncharacterized protein</fullName>
    </submittedName>
</protein>
<evidence type="ECO:0000256" key="1">
    <source>
        <dbReference type="SAM" id="MobiDB-lite"/>
    </source>
</evidence>
<organism evidence="2 3">
    <name type="scientific">Trichoderma arundinaceum</name>
    <dbReference type="NCBI Taxonomy" id="490622"/>
    <lineage>
        <taxon>Eukaryota</taxon>
        <taxon>Fungi</taxon>
        <taxon>Dikarya</taxon>
        <taxon>Ascomycota</taxon>
        <taxon>Pezizomycotina</taxon>
        <taxon>Sordariomycetes</taxon>
        <taxon>Hypocreomycetidae</taxon>
        <taxon>Hypocreales</taxon>
        <taxon>Hypocreaceae</taxon>
        <taxon>Trichoderma</taxon>
    </lineage>
</organism>
<dbReference type="Proteomes" id="UP000266272">
    <property type="component" value="Unassembled WGS sequence"/>
</dbReference>
<sequence>MATGEESEAGSAQCVAVVCEYPEEDDLLMLKKEPAHEHAAAKRWLHHAVPGLVGCEQIFPANPSAGAAGGRWSQRASAPGGTEQEPVFAVGEHQQVRSQASQPCRGEQLGPPRQGACSARGQKFSLFAGDAGGYNSPPITRRRPAPVPRELPPNETSRRLWEEWNEPLNPSGSSSPVVVPEIACLVLSVLWNPY</sequence>
<reference evidence="2 3" key="1">
    <citation type="journal article" date="2018" name="PLoS Pathog.">
        <title>Evolution of structural diversity of trichothecenes, a family of toxins produced by plant pathogenic and entomopathogenic fungi.</title>
        <authorList>
            <person name="Proctor R.H."/>
            <person name="McCormick S.P."/>
            <person name="Kim H.S."/>
            <person name="Cardoza R.E."/>
            <person name="Stanley A.M."/>
            <person name="Lindo L."/>
            <person name="Kelly A."/>
            <person name="Brown D.W."/>
            <person name="Lee T."/>
            <person name="Vaughan M.M."/>
            <person name="Alexander N.J."/>
            <person name="Busman M."/>
            <person name="Gutierrez S."/>
        </authorList>
    </citation>
    <scope>NUCLEOTIDE SEQUENCE [LARGE SCALE GENOMIC DNA]</scope>
    <source>
        <strain evidence="2 3">IBT 40837</strain>
    </source>
</reference>
<name>A0A395NC12_TRIAR</name>
<keyword evidence="3" id="KW-1185">Reference proteome</keyword>
<feature type="region of interest" description="Disordered" evidence="1">
    <location>
        <begin position="93"/>
        <end position="115"/>
    </location>
</feature>
<proteinExistence type="predicted"/>
<feature type="region of interest" description="Disordered" evidence="1">
    <location>
        <begin position="130"/>
        <end position="154"/>
    </location>
</feature>
<comment type="caution">
    <text evidence="2">The sequence shown here is derived from an EMBL/GenBank/DDBJ whole genome shotgun (WGS) entry which is preliminary data.</text>
</comment>
<evidence type="ECO:0000313" key="2">
    <source>
        <dbReference type="EMBL" id="RFU73253.1"/>
    </source>
</evidence>